<evidence type="ECO:0000256" key="2">
    <source>
        <dbReference type="SAM" id="Phobius"/>
    </source>
</evidence>
<reference evidence="3 4" key="1">
    <citation type="submission" date="2019-02" db="EMBL/GenBank/DDBJ databases">
        <title>Genome sequencing of the rare red list fungi Hericium alpestre (H. flagellum).</title>
        <authorList>
            <person name="Buettner E."/>
            <person name="Kellner H."/>
        </authorList>
    </citation>
    <scope>NUCLEOTIDE SEQUENCE [LARGE SCALE GENOMIC DNA]</scope>
    <source>
        <strain evidence="3 4">DSM 108284</strain>
    </source>
</reference>
<sequence length="258" mass="28098">MQIIQLWSDRLQLISVFATFFTSVDGLLLNLTTPVRTKDVTGKVANAALSGALVFHSAAAILAFVGCFILIRYRFNDAKQKDPLPLSPVHAQFRSKPNPHTANHARDASDAETATMLSRTSSEKQKNPDTFRSFSFASAPLPAPTLPRSMTHLEREFAMLLHSVTDSVAVSRVHPLRFRWFKAKGADADEGDTLAHAESLTQLLTRCHNTCAAFTSLGFMLNILGFVAFAWTALDRGVSIFVSACVASSVIVGLMAVC</sequence>
<comment type="caution">
    <text evidence="3">The sequence shown here is derived from an EMBL/GenBank/DDBJ whole genome shotgun (WGS) entry which is preliminary data.</text>
</comment>
<feature type="transmembrane region" description="Helical" evidence="2">
    <location>
        <begin position="211"/>
        <end position="231"/>
    </location>
</feature>
<feature type="region of interest" description="Disordered" evidence="1">
    <location>
        <begin position="86"/>
        <end position="129"/>
    </location>
</feature>
<accession>A0A4Z0A2Z8</accession>
<dbReference type="AlphaFoldDB" id="A0A4Z0A2Z8"/>
<evidence type="ECO:0008006" key="5">
    <source>
        <dbReference type="Google" id="ProtNLM"/>
    </source>
</evidence>
<protein>
    <recommendedName>
        <fullName evidence="5">Transmembrane protein</fullName>
    </recommendedName>
</protein>
<dbReference type="Proteomes" id="UP000298061">
    <property type="component" value="Unassembled WGS sequence"/>
</dbReference>
<gene>
    <name evidence="3" type="ORF">EWM64_g3320</name>
</gene>
<feature type="transmembrane region" description="Helical" evidence="2">
    <location>
        <begin position="12"/>
        <end position="31"/>
    </location>
</feature>
<feature type="transmembrane region" description="Helical" evidence="2">
    <location>
        <begin position="237"/>
        <end position="257"/>
    </location>
</feature>
<feature type="transmembrane region" description="Helical" evidence="2">
    <location>
        <begin position="51"/>
        <end position="71"/>
    </location>
</feature>
<dbReference type="STRING" id="135208.A0A4Z0A2Z8"/>
<keyword evidence="4" id="KW-1185">Reference proteome</keyword>
<keyword evidence="2" id="KW-0472">Membrane</keyword>
<proteinExistence type="predicted"/>
<evidence type="ECO:0000256" key="1">
    <source>
        <dbReference type="SAM" id="MobiDB-lite"/>
    </source>
</evidence>
<name>A0A4Z0A2Z8_9AGAM</name>
<keyword evidence="2" id="KW-1133">Transmembrane helix</keyword>
<keyword evidence="2" id="KW-0812">Transmembrane</keyword>
<organism evidence="3 4">
    <name type="scientific">Hericium alpestre</name>
    <dbReference type="NCBI Taxonomy" id="135208"/>
    <lineage>
        <taxon>Eukaryota</taxon>
        <taxon>Fungi</taxon>
        <taxon>Dikarya</taxon>
        <taxon>Basidiomycota</taxon>
        <taxon>Agaricomycotina</taxon>
        <taxon>Agaricomycetes</taxon>
        <taxon>Russulales</taxon>
        <taxon>Hericiaceae</taxon>
        <taxon>Hericium</taxon>
    </lineage>
</organism>
<evidence type="ECO:0000313" key="3">
    <source>
        <dbReference type="EMBL" id="TFY80697.1"/>
    </source>
</evidence>
<dbReference type="OrthoDB" id="2653987at2759"/>
<dbReference type="EMBL" id="SFCI01000303">
    <property type="protein sequence ID" value="TFY80697.1"/>
    <property type="molecule type" value="Genomic_DNA"/>
</dbReference>
<evidence type="ECO:0000313" key="4">
    <source>
        <dbReference type="Proteomes" id="UP000298061"/>
    </source>
</evidence>